<proteinExistence type="predicted"/>
<dbReference type="GO" id="GO:0009228">
    <property type="term" value="P:thiamine biosynthetic process"/>
    <property type="evidence" value="ECO:0007669"/>
    <property type="project" value="InterPro"/>
</dbReference>
<dbReference type="AlphaFoldDB" id="A0A512HBM1"/>
<dbReference type="GO" id="GO:0005524">
    <property type="term" value="F:ATP binding"/>
    <property type="evidence" value="ECO:0007669"/>
    <property type="project" value="UniProtKB-KW"/>
</dbReference>
<protein>
    <submittedName>
        <fullName evidence="2">ABC transporter ATP-binding protein</fullName>
    </submittedName>
</protein>
<dbReference type="Proteomes" id="UP000321567">
    <property type="component" value="Unassembled WGS sequence"/>
</dbReference>
<feature type="domain" description="SsuA/THI5-like" evidence="1">
    <location>
        <begin position="37"/>
        <end position="248"/>
    </location>
</feature>
<dbReference type="OrthoDB" id="7431968at2"/>
<dbReference type="PANTHER" id="PTHR31528">
    <property type="entry name" value="4-AMINO-5-HYDROXYMETHYL-2-METHYLPYRIMIDINE PHOSPHATE SYNTHASE THI11-RELATED"/>
    <property type="match status" value="1"/>
</dbReference>
<organism evidence="2 3">
    <name type="scientific">Pararhodospirillum oryzae</name>
    <dbReference type="NCBI Taxonomy" id="478448"/>
    <lineage>
        <taxon>Bacteria</taxon>
        <taxon>Pseudomonadati</taxon>
        <taxon>Pseudomonadota</taxon>
        <taxon>Alphaproteobacteria</taxon>
        <taxon>Rhodospirillales</taxon>
        <taxon>Rhodospirillaceae</taxon>
        <taxon>Pararhodospirillum</taxon>
    </lineage>
</organism>
<sequence length="316" mass="34242">MLGLALAFLAGVLVPDSRAADQEPLRPLSVLLDWFVNPDHGPLVIAQEKGYFREAGLEVTLIAPADPNDPPKLVAAGKADIAVGYQPQLHLQVAEGLPLVRFGTLVASPLNCLVALRDGPVHSLADLKGRKVGFSVGGFEDALLDTMLRHAGVDPATVEKVNVNFSLAPSVISGQVDAVIGPFRNFELTQMALAGHPGIAFLPEDAGVPPYDELVFLANRDHARDPRLGAFLDAVERAVLFVLNHPEESWTLFKTAHPELDDALNRQAWLDTVGRFSTAPAAVDHGRYRRFAQYLKDQNLMTTLPAVEDYVVEVAR</sequence>
<comment type="caution">
    <text evidence="2">The sequence shown here is derived from an EMBL/GenBank/DDBJ whole genome shotgun (WGS) entry which is preliminary data.</text>
</comment>
<evidence type="ECO:0000313" key="2">
    <source>
        <dbReference type="EMBL" id="GEO82854.1"/>
    </source>
</evidence>
<reference evidence="2 3" key="1">
    <citation type="submission" date="2019-07" db="EMBL/GenBank/DDBJ databases">
        <title>Whole genome shotgun sequence of Rhodospirillum oryzae NBRC 107573.</title>
        <authorList>
            <person name="Hosoyama A."/>
            <person name="Uohara A."/>
            <person name="Ohji S."/>
            <person name="Ichikawa N."/>
        </authorList>
    </citation>
    <scope>NUCLEOTIDE SEQUENCE [LARGE SCALE GENOMIC DNA]</scope>
    <source>
        <strain evidence="2 3">NBRC 107573</strain>
    </source>
</reference>
<keyword evidence="2" id="KW-0067">ATP-binding</keyword>
<dbReference type="Gene3D" id="3.40.190.10">
    <property type="entry name" value="Periplasmic binding protein-like II"/>
    <property type="match status" value="2"/>
</dbReference>
<keyword evidence="3" id="KW-1185">Reference proteome</keyword>
<gene>
    <name evidence="2" type="ORF">ROR02_29850</name>
</gene>
<evidence type="ECO:0000259" key="1">
    <source>
        <dbReference type="Pfam" id="PF09084"/>
    </source>
</evidence>
<dbReference type="EMBL" id="BJZO01000121">
    <property type="protein sequence ID" value="GEO82854.1"/>
    <property type="molecule type" value="Genomic_DNA"/>
</dbReference>
<evidence type="ECO:0000313" key="3">
    <source>
        <dbReference type="Proteomes" id="UP000321567"/>
    </source>
</evidence>
<name>A0A512HBM1_9PROT</name>
<keyword evidence="2" id="KW-0547">Nucleotide-binding</keyword>
<accession>A0A512HBM1</accession>
<dbReference type="InterPro" id="IPR015168">
    <property type="entry name" value="SsuA/THI5"/>
</dbReference>
<dbReference type="InterPro" id="IPR027939">
    <property type="entry name" value="NMT1/THI5"/>
</dbReference>
<dbReference type="Pfam" id="PF09084">
    <property type="entry name" value="NMT1"/>
    <property type="match status" value="1"/>
</dbReference>
<dbReference type="SUPFAM" id="SSF53850">
    <property type="entry name" value="Periplasmic binding protein-like II"/>
    <property type="match status" value="1"/>
</dbReference>
<dbReference type="PANTHER" id="PTHR31528:SF3">
    <property type="entry name" value="THIAMINE BIOSYNTHESIS PROTEIN HI_0357-RELATED"/>
    <property type="match status" value="1"/>
</dbReference>
<dbReference type="CDD" id="cd13651">
    <property type="entry name" value="PBP2_ThiY"/>
    <property type="match status" value="1"/>
</dbReference>